<reference evidence="4" key="1">
    <citation type="journal article" date="2023" name="G3 (Bethesda)">
        <title>Whole genome assemblies of Zophobas morio and Tenebrio molitor.</title>
        <authorList>
            <person name="Kaur S."/>
            <person name="Stinson S.A."/>
            <person name="diCenzo G.C."/>
        </authorList>
    </citation>
    <scope>NUCLEOTIDE SEQUENCE</scope>
    <source>
        <strain evidence="4">QUZm001</strain>
    </source>
</reference>
<dbReference type="InterPro" id="IPR036770">
    <property type="entry name" value="Ankyrin_rpt-contain_sf"/>
</dbReference>
<evidence type="ECO:0000313" key="5">
    <source>
        <dbReference type="Proteomes" id="UP001168821"/>
    </source>
</evidence>
<feature type="repeat" description="ANK" evidence="3">
    <location>
        <begin position="1298"/>
        <end position="1330"/>
    </location>
</feature>
<dbReference type="Proteomes" id="UP001168821">
    <property type="component" value="Unassembled WGS sequence"/>
</dbReference>
<name>A0AA38M9H5_9CUCU</name>
<dbReference type="SMART" id="SM00248">
    <property type="entry name" value="ANK"/>
    <property type="match status" value="9"/>
</dbReference>
<evidence type="ECO:0000313" key="4">
    <source>
        <dbReference type="EMBL" id="KAJ3648575.1"/>
    </source>
</evidence>
<proteinExistence type="predicted"/>
<evidence type="ECO:0008006" key="6">
    <source>
        <dbReference type="Google" id="ProtNLM"/>
    </source>
</evidence>
<accession>A0AA38M9H5</accession>
<dbReference type="PANTHER" id="PTHR24173">
    <property type="entry name" value="ANKYRIN REPEAT CONTAINING"/>
    <property type="match status" value="1"/>
</dbReference>
<feature type="repeat" description="ANK" evidence="3">
    <location>
        <begin position="1232"/>
        <end position="1264"/>
    </location>
</feature>
<comment type="caution">
    <text evidence="4">The sequence shown here is derived from an EMBL/GenBank/DDBJ whole genome shotgun (WGS) entry which is preliminary data.</text>
</comment>
<dbReference type="Pfam" id="PF12796">
    <property type="entry name" value="Ank_2"/>
    <property type="match status" value="2"/>
</dbReference>
<organism evidence="4 5">
    <name type="scientific">Zophobas morio</name>
    <dbReference type="NCBI Taxonomy" id="2755281"/>
    <lineage>
        <taxon>Eukaryota</taxon>
        <taxon>Metazoa</taxon>
        <taxon>Ecdysozoa</taxon>
        <taxon>Arthropoda</taxon>
        <taxon>Hexapoda</taxon>
        <taxon>Insecta</taxon>
        <taxon>Pterygota</taxon>
        <taxon>Neoptera</taxon>
        <taxon>Endopterygota</taxon>
        <taxon>Coleoptera</taxon>
        <taxon>Polyphaga</taxon>
        <taxon>Cucujiformia</taxon>
        <taxon>Tenebrionidae</taxon>
        <taxon>Zophobas</taxon>
    </lineage>
</organism>
<feature type="repeat" description="ANK" evidence="3">
    <location>
        <begin position="1100"/>
        <end position="1132"/>
    </location>
</feature>
<evidence type="ECO:0000256" key="1">
    <source>
        <dbReference type="ARBA" id="ARBA00022737"/>
    </source>
</evidence>
<feature type="repeat" description="ANK" evidence="3">
    <location>
        <begin position="1199"/>
        <end position="1231"/>
    </location>
</feature>
<gene>
    <name evidence="4" type="ORF">Zmor_020369</name>
</gene>
<evidence type="ECO:0000256" key="2">
    <source>
        <dbReference type="ARBA" id="ARBA00023043"/>
    </source>
</evidence>
<dbReference type="PROSITE" id="PS50297">
    <property type="entry name" value="ANK_REP_REGION"/>
    <property type="match status" value="7"/>
</dbReference>
<keyword evidence="2 3" id="KW-0040">ANK repeat</keyword>
<dbReference type="Gene3D" id="3.40.50.300">
    <property type="entry name" value="P-loop containing nucleotide triphosphate hydrolases"/>
    <property type="match status" value="1"/>
</dbReference>
<dbReference type="InterPro" id="IPR002110">
    <property type="entry name" value="Ankyrin_rpt"/>
</dbReference>
<keyword evidence="5" id="KW-1185">Reference proteome</keyword>
<dbReference type="InterPro" id="IPR027417">
    <property type="entry name" value="P-loop_NTPase"/>
</dbReference>
<feature type="repeat" description="ANK" evidence="3">
    <location>
        <begin position="1133"/>
        <end position="1165"/>
    </location>
</feature>
<keyword evidence="1" id="KW-0677">Repeat</keyword>
<sequence length="1389" mass="157989">MSGQGAETFKKRTGCTDRGKDYEHLYLCTVILNLIADKTIHNFQISSNDASFGAFDDVTIQVEYTTGTKKIYAIQLKHVNKGKTLTKNGLAEKRGNFSVKKYYEDYTQLQEFEHAVTFVLFTNLKFAVRNGVGITLAEDDFEVTIEESAKEGLLNTGEKGRCWKFMSPGKRYERFFEQFILYTDQVSVDKLRRDAVVTFQGMFGCEEVVFERYLQFVTEWSLVEGKKNKLNRDLMISAIVVRVMAPHIVPFVFSGGSSENRTIWRDVVAKFPVTRVDASHSEKIATVWSDLKGTLDIDEVNKINRTYQVTSYVTRIDDLSDKDCTTLLWLMGLCPLPVCQNDAITKTIDLCNKSFLVFGTTNSSKKTFHYLSDLDLPSRSKIIKNFKCSFQGKEDQTLETLLKNNPNIHPLITTNELVQMLDDSFKLGGKKEILPIPHIDRVLNRNLIKMSFLNTKKNSVVMINNVEPSDEQTIRNSVLDCTLTRVQDFWKRKLDASEKNKNEVILSSGECSQGEIESICRRLNTTGYHLFRVRGDVLEWLESTGDINKLKEHQVGGQWVEQSVLFSNPGEYRINIVCADPGMGKSILMKTLKNSAKVWTVLLQPKDHSRYFRDKNTNADDFVAYVVDKTYKDVLVRKLVQVLCESRQVMFIWDGLDEVAEENLKVIFQIIQKLSARGFTQWLTSRCNLRGALESTFNVLARTIEQFDVQQQNVYIEKRLNCTGSDLEDIKTKIHKCIRLVQYNDILGIPLQIYMFTELFRQNRDKYRTLLTSIFSITDLYRHFVDEKFNIYHQIKANLDGSNDVMIQVMERSKKDRLKQYEEAALKTYLRPEVLEALKINCDAFLEEIQSGCDSVGIIIDVTDEKIPSFLHNSYGEYFAASFLRKYHDKVPNFSDFVFEESFNNIRFLFDLLMAEQCPAHVAVLYKNPRVLEEHENDLVRRDGGGRNPLHLACSWGKRFSINTSPKDESSEGAKDETPEYQKILNYLITRCDPFEADGLFLMDSFGYADAACSLVPLLVISNTHTFDFTALKNFNDVNTILYNSVKLDYADVFEDIPFVSLGEDKSLLHLAVSHGSVNSVKKMMTNPEYRQRIDTSDSSGVTPFLSACHNGQVKILEVLLAAGADVNATTSNGYNAVYLCARSSNEDVLKFLVDSGVDINARNQFGKTALHLTCESNSYKGAEILIRHGADVDFGDDYGYTPLYLSCRHKDKEIVELLLEKGANVNLANHHGDVPLFMAAWSGQMDVMNMFMERGADIDAVNKKGHGPVHAACLNKLLQVLEFLIENKANVNAPNRFGQTPLHLAVRHHFDEGIVALLKAEADIEAVNKHGETFCEMGSRYYREGVGGFVVKAKGREYWESVKDRVCKIPEKAPVVVPRENTKRCTVS</sequence>
<dbReference type="PROSITE" id="PS50088">
    <property type="entry name" value="ANK_REPEAT"/>
    <property type="match status" value="7"/>
</dbReference>
<feature type="repeat" description="ANK" evidence="3">
    <location>
        <begin position="1265"/>
        <end position="1297"/>
    </location>
</feature>
<evidence type="ECO:0000256" key="3">
    <source>
        <dbReference type="PROSITE-ProRule" id="PRU00023"/>
    </source>
</evidence>
<dbReference type="SUPFAM" id="SSF48403">
    <property type="entry name" value="Ankyrin repeat"/>
    <property type="match status" value="1"/>
</dbReference>
<dbReference type="PANTHER" id="PTHR24173:SF74">
    <property type="entry name" value="ANKYRIN REPEAT DOMAIN-CONTAINING PROTEIN 16"/>
    <property type="match status" value="1"/>
</dbReference>
<feature type="repeat" description="ANK" evidence="3">
    <location>
        <begin position="1166"/>
        <end position="1198"/>
    </location>
</feature>
<dbReference type="Gene3D" id="1.25.40.20">
    <property type="entry name" value="Ankyrin repeat-containing domain"/>
    <property type="match status" value="1"/>
</dbReference>
<protein>
    <recommendedName>
        <fullName evidence="6">NACHT domain-containing protein</fullName>
    </recommendedName>
</protein>
<dbReference type="EMBL" id="JALNTZ010000006">
    <property type="protein sequence ID" value="KAJ3648575.1"/>
    <property type="molecule type" value="Genomic_DNA"/>
</dbReference>
<dbReference type="Pfam" id="PF13637">
    <property type="entry name" value="Ank_4"/>
    <property type="match status" value="1"/>
</dbReference>